<keyword evidence="1" id="KW-1133">Transmembrane helix</keyword>
<dbReference type="OrthoDB" id="6366148at2"/>
<evidence type="ECO:0000313" key="3">
    <source>
        <dbReference type="Proteomes" id="UP000011864"/>
    </source>
</evidence>
<dbReference type="HOGENOM" id="CLU_1029382_0_0_6"/>
<dbReference type="eggNOG" id="COG1305">
    <property type="taxonomic scope" value="Bacteria"/>
</dbReference>
<reference evidence="2 3" key="1">
    <citation type="journal article" date="2013" name="Genome Announc.">
        <title>Complete Genome Sequence of Glaciecola psychrophila Strain 170T.</title>
        <authorList>
            <person name="Yin J."/>
            <person name="Chen J."/>
            <person name="Liu G."/>
            <person name="Yu Y."/>
            <person name="Song L."/>
            <person name="Wang X."/>
            <person name="Qu X."/>
        </authorList>
    </citation>
    <scope>NUCLEOTIDE SEQUENCE [LARGE SCALE GENOMIC DNA]</scope>
    <source>
        <strain evidence="2 3">170</strain>
    </source>
</reference>
<dbReference type="AlphaFoldDB" id="K6Z618"/>
<dbReference type="PATRIC" id="fig|1129794.4.peg.4173"/>
<evidence type="ECO:0000256" key="1">
    <source>
        <dbReference type="SAM" id="Phobius"/>
    </source>
</evidence>
<accession>K6Z618</accession>
<dbReference type="STRING" id="1129794.C427_4192"/>
<dbReference type="KEGG" id="gps:C427_4192"/>
<organism evidence="2 3">
    <name type="scientific">Paraglaciecola psychrophila 170</name>
    <dbReference type="NCBI Taxonomy" id="1129794"/>
    <lineage>
        <taxon>Bacteria</taxon>
        <taxon>Pseudomonadati</taxon>
        <taxon>Pseudomonadota</taxon>
        <taxon>Gammaproteobacteria</taxon>
        <taxon>Alteromonadales</taxon>
        <taxon>Alteromonadaceae</taxon>
        <taxon>Paraglaciecola</taxon>
    </lineage>
</organism>
<dbReference type="Proteomes" id="UP000011864">
    <property type="component" value="Chromosome"/>
</dbReference>
<keyword evidence="1" id="KW-0472">Membrane</keyword>
<keyword evidence="3" id="KW-1185">Reference proteome</keyword>
<protein>
    <recommendedName>
        <fullName evidence="4">Transglutaminase-like domain-containing protein</fullName>
    </recommendedName>
</protein>
<proteinExistence type="predicted"/>
<dbReference type="RefSeq" id="WP_007643660.1">
    <property type="nucleotide sequence ID" value="NC_020514.1"/>
</dbReference>
<dbReference type="EMBL" id="CP003837">
    <property type="protein sequence ID" value="AGH46297.1"/>
    <property type="molecule type" value="Genomic_DNA"/>
</dbReference>
<evidence type="ECO:0000313" key="2">
    <source>
        <dbReference type="EMBL" id="AGH46297.1"/>
    </source>
</evidence>
<keyword evidence="1" id="KW-0812">Transmembrane</keyword>
<feature type="transmembrane region" description="Helical" evidence="1">
    <location>
        <begin position="6"/>
        <end position="26"/>
    </location>
</feature>
<sequence>MNFKTFLNSIFVITGISIFALNIYGLTQDIRPTGFSEDELRFGLKPILSFEDSIHQLKPSVEETKQDYALRATELVSSSLTHVQWNKVDNETSHQLIPIWENFILYFMGKFSGIPEYERYHYANYLRSLKRGIGICGDASMVLSQLLEKQNIPNKIVSFPKHVFVIAKLNDSDWILDPDFGVSIQKSLTDFEGMNDEIESVYEFKGYSKGDILSIRDAYEDSYIKWDGVSHFITKKYYFEIISYWLKWLIPFILLLSGLFLIFKTKKRQ</sequence>
<evidence type="ECO:0008006" key="4">
    <source>
        <dbReference type="Google" id="ProtNLM"/>
    </source>
</evidence>
<gene>
    <name evidence="2" type="ORF">C427_4192</name>
</gene>
<name>K6Z618_9ALTE</name>
<feature type="transmembrane region" description="Helical" evidence="1">
    <location>
        <begin position="244"/>
        <end position="263"/>
    </location>
</feature>